<dbReference type="EMBL" id="JACJQU010000001">
    <property type="protein sequence ID" value="MBD2292453.1"/>
    <property type="molecule type" value="Genomic_DNA"/>
</dbReference>
<name>A0A926WG01_9NOST</name>
<keyword evidence="3" id="KW-1185">Reference proteome</keyword>
<dbReference type="AlphaFoldDB" id="A0A926WG01"/>
<sequence>MELIILGLTVAYVVGAWKFWTGFNKTHFTQNLPNRIGFTLLWPALFIANPSYRRNFRRALKG</sequence>
<proteinExistence type="predicted"/>
<protein>
    <submittedName>
        <fullName evidence="2">Uncharacterized protein</fullName>
    </submittedName>
</protein>
<evidence type="ECO:0000313" key="2">
    <source>
        <dbReference type="EMBL" id="MBD2292453.1"/>
    </source>
</evidence>
<evidence type="ECO:0000313" key="3">
    <source>
        <dbReference type="Proteomes" id="UP000662185"/>
    </source>
</evidence>
<gene>
    <name evidence="2" type="ORF">H6G06_02890</name>
</gene>
<accession>A0A926WG01</accession>
<dbReference type="RefSeq" id="WP_190556869.1">
    <property type="nucleotide sequence ID" value="NZ_JACJQU010000001.1"/>
</dbReference>
<comment type="caution">
    <text evidence="2">The sequence shown here is derived from an EMBL/GenBank/DDBJ whole genome shotgun (WGS) entry which is preliminary data.</text>
</comment>
<keyword evidence="1" id="KW-0472">Membrane</keyword>
<organism evidence="2 3">
    <name type="scientific">Anabaena sphaerica FACHB-251</name>
    <dbReference type="NCBI Taxonomy" id="2692883"/>
    <lineage>
        <taxon>Bacteria</taxon>
        <taxon>Bacillati</taxon>
        <taxon>Cyanobacteriota</taxon>
        <taxon>Cyanophyceae</taxon>
        <taxon>Nostocales</taxon>
        <taxon>Nostocaceae</taxon>
        <taxon>Anabaena</taxon>
    </lineage>
</organism>
<reference evidence="3" key="1">
    <citation type="journal article" date="2020" name="ISME J.">
        <title>Comparative genomics reveals insights into cyanobacterial evolution and habitat adaptation.</title>
        <authorList>
            <person name="Chen M.Y."/>
            <person name="Teng W.K."/>
            <person name="Zhao L."/>
            <person name="Hu C.X."/>
            <person name="Zhou Y.K."/>
            <person name="Han B.P."/>
            <person name="Song L.R."/>
            <person name="Shu W.S."/>
        </authorList>
    </citation>
    <scope>NUCLEOTIDE SEQUENCE [LARGE SCALE GENOMIC DNA]</scope>
    <source>
        <strain evidence="3">FACHB-251</strain>
    </source>
</reference>
<keyword evidence="1" id="KW-0812">Transmembrane</keyword>
<feature type="transmembrane region" description="Helical" evidence="1">
    <location>
        <begin position="32"/>
        <end position="52"/>
    </location>
</feature>
<keyword evidence="1" id="KW-1133">Transmembrane helix</keyword>
<evidence type="ECO:0000256" key="1">
    <source>
        <dbReference type="SAM" id="Phobius"/>
    </source>
</evidence>
<dbReference type="Proteomes" id="UP000662185">
    <property type="component" value="Unassembled WGS sequence"/>
</dbReference>